<gene>
    <name evidence="1" type="ORF">CLLU_28480</name>
</gene>
<accession>A0A2T0BF11</accession>
<dbReference type="AlphaFoldDB" id="A0A2T0BF11"/>
<dbReference type="Proteomes" id="UP000237798">
    <property type="component" value="Unassembled WGS sequence"/>
</dbReference>
<proteinExistence type="predicted"/>
<protein>
    <submittedName>
        <fullName evidence="1">Uncharacterized protein</fullName>
    </submittedName>
</protein>
<organism evidence="1 2">
    <name type="scientific">Clostridium luticellarii</name>
    <dbReference type="NCBI Taxonomy" id="1691940"/>
    <lineage>
        <taxon>Bacteria</taxon>
        <taxon>Bacillati</taxon>
        <taxon>Bacillota</taxon>
        <taxon>Clostridia</taxon>
        <taxon>Eubacteriales</taxon>
        <taxon>Clostridiaceae</taxon>
        <taxon>Clostridium</taxon>
    </lineage>
</organism>
<name>A0A2T0BF11_9CLOT</name>
<reference evidence="1 2" key="1">
    <citation type="submission" date="2018-03" db="EMBL/GenBank/DDBJ databases">
        <title>Genome sequence of Clostridium luticellarii DSM 29923.</title>
        <authorList>
            <person name="Poehlein A."/>
            <person name="Daniel R."/>
        </authorList>
    </citation>
    <scope>NUCLEOTIDE SEQUENCE [LARGE SCALE GENOMIC DNA]</scope>
    <source>
        <strain evidence="1 2">DSM 29923</strain>
    </source>
</reference>
<dbReference type="RefSeq" id="WP_276329477.1">
    <property type="nucleotide sequence ID" value="NZ_PVXP01000054.1"/>
</dbReference>
<keyword evidence="2" id="KW-1185">Reference proteome</keyword>
<comment type="caution">
    <text evidence="1">The sequence shown here is derived from an EMBL/GenBank/DDBJ whole genome shotgun (WGS) entry which is preliminary data.</text>
</comment>
<evidence type="ECO:0000313" key="1">
    <source>
        <dbReference type="EMBL" id="PRR82496.1"/>
    </source>
</evidence>
<dbReference type="EMBL" id="PVXP01000054">
    <property type="protein sequence ID" value="PRR82496.1"/>
    <property type="molecule type" value="Genomic_DNA"/>
</dbReference>
<evidence type="ECO:0000313" key="2">
    <source>
        <dbReference type="Proteomes" id="UP000237798"/>
    </source>
</evidence>
<sequence length="42" mass="4952">MKLRIQYNCVDVDWNCVSEILKRVGMALFRSTEKMQAKGFIE</sequence>